<reference evidence="5 6" key="1">
    <citation type="submission" date="2015-03" db="EMBL/GenBank/DDBJ databases">
        <title>Genome assembly of Sandaracinus amylolyticus DSM 53668.</title>
        <authorList>
            <person name="Sharma G."/>
            <person name="Subramanian S."/>
        </authorList>
    </citation>
    <scope>NUCLEOTIDE SEQUENCE [LARGE SCALE GENOMIC DNA]</scope>
    <source>
        <strain evidence="5 6">DSM 53668</strain>
    </source>
</reference>
<gene>
    <name evidence="5" type="ORF">DB32_007813</name>
</gene>
<protein>
    <recommendedName>
        <fullName evidence="4">HTH luxR-type domain-containing protein</fullName>
    </recommendedName>
</protein>
<organism evidence="5 6">
    <name type="scientific">Sandaracinus amylolyticus</name>
    <dbReference type="NCBI Taxonomy" id="927083"/>
    <lineage>
        <taxon>Bacteria</taxon>
        <taxon>Pseudomonadati</taxon>
        <taxon>Myxococcota</taxon>
        <taxon>Polyangia</taxon>
        <taxon>Polyangiales</taxon>
        <taxon>Sandaracinaceae</taxon>
        <taxon>Sandaracinus</taxon>
    </lineage>
</organism>
<dbReference type="KEGG" id="samy:DB32_007813"/>
<keyword evidence="6" id="KW-1185">Reference proteome</keyword>
<accession>A0A0F6SHL7</accession>
<dbReference type="InterPro" id="IPR036388">
    <property type="entry name" value="WH-like_DNA-bd_sf"/>
</dbReference>
<evidence type="ECO:0000256" key="1">
    <source>
        <dbReference type="ARBA" id="ARBA00023015"/>
    </source>
</evidence>
<evidence type="ECO:0000313" key="6">
    <source>
        <dbReference type="Proteomes" id="UP000034883"/>
    </source>
</evidence>
<proteinExistence type="predicted"/>
<dbReference type="EMBL" id="CP011125">
    <property type="protein sequence ID" value="AKF10664.1"/>
    <property type="molecule type" value="Genomic_DNA"/>
</dbReference>
<evidence type="ECO:0000256" key="3">
    <source>
        <dbReference type="ARBA" id="ARBA00023163"/>
    </source>
</evidence>
<evidence type="ECO:0000313" key="5">
    <source>
        <dbReference type="EMBL" id="AKF10664.1"/>
    </source>
</evidence>
<dbReference type="PANTHER" id="PTHR44688">
    <property type="entry name" value="DNA-BINDING TRANSCRIPTIONAL ACTIVATOR DEVR_DOSR"/>
    <property type="match status" value="1"/>
</dbReference>
<dbReference type="STRING" id="927083.DB32_007813"/>
<dbReference type="PROSITE" id="PS00622">
    <property type="entry name" value="HTH_LUXR_1"/>
    <property type="match status" value="1"/>
</dbReference>
<evidence type="ECO:0000259" key="4">
    <source>
        <dbReference type="PROSITE" id="PS50043"/>
    </source>
</evidence>
<dbReference type="PROSITE" id="PS50043">
    <property type="entry name" value="HTH_LUXR_2"/>
    <property type="match status" value="1"/>
</dbReference>
<keyword evidence="1" id="KW-0805">Transcription regulation</keyword>
<dbReference type="AlphaFoldDB" id="A0A0F6SHL7"/>
<dbReference type="InterPro" id="IPR000792">
    <property type="entry name" value="Tscrpt_reg_LuxR_C"/>
</dbReference>
<dbReference type="GO" id="GO:0003677">
    <property type="term" value="F:DNA binding"/>
    <property type="evidence" value="ECO:0007669"/>
    <property type="project" value="UniProtKB-KW"/>
</dbReference>
<keyword evidence="3" id="KW-0804">Transcription</keyword>
<dbReference type="Gene3D" id="1.10.10.10">
    <property type="entry name" value="Winged helix-like DNA-binding domain superfamily/Winged helix DNA-binding domain"/>
    <property type="match status" value="1"/>
</dbReference>
<name>A0A0F6SHL7_9BACT</name>
<sequence length="200" mass="21430">MVTIRHLELAEELFEIEPSATYPARAAAIVAQLAGASAHRMVLEGAEAEGNGSNGAEHRGEALAVPLRHGKSEIGTLQLWFADGGRNEDVQRIARWGGRLLARGIAYSRKMMSGASNGSREIDIQALLASTPLTPRERDVVGRLVSGHSTREIAQSTGLTVATVNTYLKRIFAKLGVHSRVELLARVTGTRNAISASRPS</sequence>
<dbReference type="RefSeq" id="WP_053237611.1">
    <property type="nucleotide sequence ID" value="NZ_CP011125.1"/>
</dbReference>
<dbReference type="Pfam" id="PF00196">
    <property type="entry name" value="GerE"/>
    <property type="match status" value="1"/>
</dbReference>
<dbReference type="PANTHER" id="PTHR44688:SF16">
    <property type="entry name" value="DNA-BINDING TRANSCRIPTIONAL ACTIVATOR DEVR_DOSR"/>
    <property type="match status" value="1"/>
</dbReference>
<dbReference type="CDD" id="cd06170">
    <property type="entry name" value="LuxR_C_like"/>
    <property type="match status" value="1"/>
</dbReference>
<dbReference type="PRINTS" id="PR00038">
    <property type="entry name" value="HTHLUXR"/>
</dbReference>
<dbReference type="SUPFAM" id="SSF46894">
    <property type="entry name" value="C-terminal effector domain of the bipartite response regulators"/>
    <property type="match status" value="1"/>
</dbReference>
<feature type="domain" description="HTH luxR-type" evidence="4">
    <location>
        <begin position="126"/>
        <end position="191"/>
    </location>
</feature>
<keyword evidence="2" id="KW-0238">DNA-binding</keyword>
<dbReference type="SMART" id="SM00421">
    <property type="entry name" value="HTH_LUXR"/>
    <property type="match status" value="1"/>
</dbReference>
<evidence type="ECO:0000256" key="2">
    <source>
        <dbReference type="ARBA" id="ARBA00023125"/>
    </source>
</evidence>
<dbReference type="InterPro" id="IPR016032">
    <property type="entry name" value="Sig_transdc_resp-reg_C-effctor"/>
</dbReference>
<dbReference type="GO" id="GO:0006355">
    <property type="term" value="P:regulation of DNA-templated transcription"/>
    <property type="evidence" value="ECO:0007669"/>
    <property type="project" value="InterPro"/>
</dbReference>
<dbReference type="Proteomes" id="UP000034883">
    <property type="component" value="Chromosome"/>
</dbReference>